<feature type="transmembrane region" description="Helical" evidence="14">
    <location>
        <begin position="1244"/>
        <end position="1270"/>
    </location>
</feature>
<evidence type="ECO:0000256" key="5">
    <source>
        <dbReference type="ARBA" id="ARBA00022679"/>
    </source>
</evidence>
<dbReference type="PANTHER" id="PTHR13145:SF0">
    <property type="entry name" value="E3 UBIQUITIN-PROTEIN LIGASE MARCHF6"/>
    <property type="match status" value="1"/>
</dbReference>
<dbReference type="FunCoup" id="G7E5E2">
    <property type="interactions" value="453"/>
</dbReference>
<dbReference type="Proteomes" id="UP000009131">
    <property type="component" value="Unassembled WGS sequence"/>
</dbReference>
<reference evidence="16 17" key="2">
    <citation type="journal article" date="2012" name="Open Biol.">
        <title>Characteristics of nucleosomes and linker DNA regions on the genome of the basidiomycete Mixia osmundae revealed by mono- and dinucleosome mapping.</title>
        <authorList>
            <person name="Nishida H."/>
            <person name="Kondo S."/>
            <person name="Matsumoto T."/>
            <person name="Suzuki Y."/>
            <person name="Yoshikawa H."/>
            <person name="Taylor T.D."/>
            <person name="Sugiyama J."/>
        </authorList>
    </citation>
    <scope>NUCLEOTIDE SEQUENCE [LARGE SCALE GENOMIC DNA]</scope>
    <source>
        <strain evidence="17">CBS 9802 / IAM 14324 / JCM 22182 / KY 12970</strain>
    </source>
</reference>
<dbReference type="InParanoid" id="G7E5E2"/>
<feature type="region of interest" description="Disordered" evidence="13">
    <location>
        <begin position="523"/>
        <end position="543"/>
    </location>
</feature>
<feature type="transmembrane region" description="Helical" evidence="14">
    <location>
        <begin position="428"/>
        <end position="447"/>
    </location>
</feature>
<dbReference type="OMA" id="VGTCYMF"/>
<dbReference type="EC" id="2.3.2.27" evidence="4"/>
<evidence type="ECO:0000256" key="14">
    <source>
        <dbReference type="SAM" id="Phobius"/>
    </source>
</evidence>
<feature type="transmembrane region" description="Helical" evidence="14">
    <location>
        <begin position="122"/>
        <end position="142"/>
    </location>
</feature>
<comment type="catalytic activity">
    <reaction evidence="1">
        <text>S-ubiquitinyl-[E2 ubiquitin-conjugating enzyme]-L-cysteine + [acceptor protein]-L-lysine = [E2 ubiquitin-conjugating enzyme]-L-cysteine + N(6)-ubiquitinyl-[acceptor protein]-L-lysine.</text>
        <dbReference type="EC" id="2.3.2.27"/>
    </reaction>
</comment>
<dbReference type="PROSITE" id="PS51292">
    <property type="entry name" value="ZF_RING_CH"/>
    <property type="match status" value="1"/>
</dbReference>
<dbReference type="Gene3D" id="3.30.40.10">
    <property type="entry name" value="Zinc/RING finger domain, C3HC4 (zinc finger)"/>
    <property type="match status" value="1"/>
</dbReference>
<dbReference type="eggNOG" id="KOG1609">
    <property type="taxonomic scope" value="Eukaryota"/>
</dbReference>
<evidence type="ECO:0000256" key="9">
    <source>
        <dbReference type="ARBA" id="ARBA00022786"/>
    </source>
</evidence>
<dbReference type="RefSeq" id="XP_014569400.1">
    <property type="nucleotide sequence ID" value="XM_014713914.1"/>
</dbReference>
<protein>
    <recommendedName>
        <fullName evidence="4">RING-type E3 ubiquitin transferase</fullName>
        <ecNumber evidence="4">2.3.2.27</ecNumber>
    </recommendedName>
</protein>
<evidence type="ECO:0000256" key="4">
    <source>
        <dbReference type="ARBA" id="ARBA00012483"/>
    </source>
</evidence>
<evidence type="ECO:0000313" key="17">
    <source>
        <dbReference type="Proteomes" id="UP000009131"/>
    </source>
</evidence>
<evidence type="ECO:0000313" key="16">
    <source>
        <dbReference type="EMBL" id="GAA98052.1"/>
    </source>
</evidence>
<feature type="transmembrane region" description="Helical" evidence="14">
    <location>
        <begin position="582"/>
        <end position="608"/>
    </location>
</feature>
<feature type="transmembrane region" description="Helical" evidence="14">
    <location>
        <begin position="1143"/>
        <end position="1168"/>
    </location>
</feature>
<organism evidence="16 17">
    <name type="scientific">Mixia osmundae (strain CBS 9802 / IAM 14324 / JCM 22182 / KY 12970)</name>
    <dbReference type="NCBI Taxonomy" id="764103"/>
    <lineage>
        <taxon>Eukaryota</taxon>
        <taxon>Fungi</taxon>
        <taxon>Dikarya</taxon>
        <taxon>Basidiomycota</taxon>
        <taxon>Pucciniomycotina</taxon>
        <taxon>Mixiomycetes</taxon>
        <taxon>Mixiales</taxon>
        <taxon>Mixiaceae</taxon>
        <taxon>Mixia</taxon>
    </lineage>
</organism>
<dbReference type="GO" id="GO:0008270">
    <property type="term" value="F:zinc ion binding"/>
    <property type="evidence" value="ECO:0007669"/>
    <property type="project" value="UniProtKB-KW"/>
</dbReference>
<sequence length="1364" mass="151060">MDPSDPLGSDEETIADTDTFPTTARPSAVQRSSTMASSQEDICRVCRAPSEPDDPLYQPCRCSGSIRHVHQGCLVEWLSHSHKDHCELCNTPFKFTSIYATDMPPATALPLRIIVSRAAVHLLYLALFIARAFVVLGIWLLAVPLITEWIWTLFWWCTLPASDHAGLDSTASSLTTVDYTRLRSGDDRSAYDLTLSCQGATDLPLIRFGGAALQLGLIRALKQPVAPATARYLERALPLRDDTVSNWVYERAASALRSERYPVLEAVHNVVQSAWPHFSFSDVSNTTGFTPYTGPLQKNHFLAPLATRYSQCAGLVYQVRLDPARSNDDGPLVPLEASKRIFRLPVPYSPWSSETGRAAPWQGELRIHDLQAWKVLRSIWTRHLSHADTPILAPSHRVMVSSKSLGWFKRQDFESIKPVLKRLGKEAFKGQIIAAAIVIAFILVFLLREWVMQNAPLPEPNEAIALAVPPLPTQDDAAWVDEETLDGEEIDDDAQQDWTDARPHTRLHRREPDALRGAAARPVRWVPAPPPPQPPRGIFQEQDDDDHPFVEADEDAEEDAFDGERFDELEGLLEAVGMRGSLIVLFQNAALIVLAMMFALSLTVWLPYLAGNMAWTFRSIPLQAVSAPIRAVKTLTDPVVRLVLKLSAKSWPLLSNSQTWQRHIVPLIRQHTLANDTSSDIKQSYYSLREALHSQSLVDPVIDAVCSPSVIGRLSCVALGHASIITLGLIAIFVLPSVTTRMLRQEVIKTITQALQLWKVTMFIIVELFVFPLLCGCLMNACSVPLIAGSTLTSRARMFLLAPCTATFLTWLAGTCLMYTFALWIDLCRVTFREGVLWFIKDPSDPAAHPIKDILTASTLTQIGKLIKSALLYAIVILLVIGCPVYALQAIGILPLRMDSALSMTSGPVDYLFVYALVPPTIKLCRPRSKVWRLFVAWCKLTAHQLRLSSFLFGKRRPDEEVSHARGDSWQRLWRTHAARPSTDTSSAPRPSGHLARVPASDIVKVVKGRKMVILVDEASQPLEPRNIAHVEAQNHDAGTANHFTVVYLPPQFYQRVFLFGYLLWLTGSIAFTTALVVPLLTGRLAGEILFGRQVHDAHALLLGIYLVLGVYGLATATARAVQSHRSTDLSPTALAHSLRRGLGVIYFGVVASFIMPVLMAICTRTILATVVARSSSGALVVEITLLRAWTEGAITLAFLWAYEERFGLKPFVPRHVRITAHNALYHDEGRGYVKTMLLLNENLIAPLFTSMLGMVAAPAIIASALAHLYPTHAQGITSSVYKLAGGLLSAHLVSRSMSKYAKMWLARIKDEVYLVDRRLRNFGDDSPDTEVSQTLFSRPALAATPVGPENLLPHDGQDPELFI</sequence>
<evidence type="ECO:0000256" key="10">
    <source>
        <dbReference type="ARBA" id="ARBA00022833"/>
    </source>
</evidence>
<dbReference type="Pfam" id="PF12906">
    <property type="entry name" value="RINGv"/>
    <property type="match status" value="1"/>
</dbReference>
<keyword evidence="5" id="KW-0808">Transferase</keyword>
<keyword evidence="10" id="KW-0862">Zinc</keyword>
<comment type="pathway">
    <text evidence="3">Protein modification; protein ubiquitination.</text>
</comment>
<evidence type="ECO:0000256" key="13">
    <source>
        <dbReference type="SAM" id="MobiDB-lite"/>
    </source>
</evidence>
<keyword evidence="17" id="KW-1185">Reference proteome</keyword>
<keyword evidence="9" id="KW-0833">Ubl conjugation pathway</keyword>
<keyword evidence="8" id="KW-0863">Zinc-finger</keyword>
<feature type="domain" description="RING-CH-type" evidence="15">
    <location>
        <begin position="35"/>
        <end position="96"/>
    </location>
</feature>
<comment type="caution">
    <text evidence="16">The sequence shown here is derived from an EMBL/GenBank/DDBJ whole genome shotgun (WGS) entry which is preliminary data.</text>
</comment>
<dbReference type="STRING" id="764103.G7E5E2"/>
<evidence type="ECO:0000256" key="11">
    <source>
        <dbReference type="ARBA" id="ARBA00022989"/>
    </source>
</evidence>
<feature type="transmembrane region" description="Helical" evidence="14">
    <location>
        <begin position="800"/>
        <end position="825"/>
    </location>
</feature>
<dbReference type="EMBL" id="BABT02000150">
    <property type="protein sequence ID" value="GAA98052.1"/>
    <property type="molecule type" value="Genomic_DNA"/>
</dbReference>
<evidence type="ECO:0000256" key="6">
    <source>
        <dbReference type="ARBA" id="ARBA00022692"/>
    </source>
</evidence>
<keyword evidence="6 14" id="KW-0812">Transmembrane</keyword>
<name>G7E5E2_MIXOS</name>
<dbReference type="SUPFAM" id="SSF57850">
    <property type="entry name" value="RING/U-box"/>
    <property type="match status" value="1"/>
</dbReference>
<evidence type="ECO:0000256" key="7">
    <source>
        <dbReference type="ARBA" id="ARBA00022723"/>
    </source>
</evidence>
<feature type="transmembrane region" description="Helical" evidence="14">
    <location>
        <begin position="718"/>
        <end position="739"/>
    </location>
</feature>
<feature type="transmembrane region" description="Helical" evidence="14">
    <location>
        <begin position="1276"/>
        <end position="1294"/>
    </location>
</feature>
<accession>G7E5E2</accession>
<feature type="transmembrane region" description="Helical" evidence="14">
    <location>
        <begin position="760"/>
        <end position="788"/>
    </location>
</feature>
<keyword evidence="11 14" id="KW-1133">Transmembrane helix</keyword>
<gene>
    <name evidence="16" type="primary">Mo04733</name>
    <name evidence="16" type="ORF">E5Q_04733</name>
</gene>
<evidence type="ECO:0000256" key="8">
    <source>
        <dbReference type="ARBA" id="ARBA00022771"/>
    </source>
</evidence>
<feature type="region of interest" description="Disordered" evidence="13">
    <location>
        <begin position="1"/>
        <end position="37"/>
    </location>
</feature>
<reference evidence="16 17" key="1">
    <citation type="journal article" date="2011" name="J. Gen. Appl. Microbiol.">
        <title>Draft genome sequencing of the enigmatic basidiomycete Mixia osmundae.</title>
        <authorList>
            <person name="Nishida H."/>
            <person name="Nagatsuka Y."/>
            <person name="Sugiyama J."/>
        </authorList>
    </citation>
    <scope>NUCLEOTIDE SEQUENCE [LARGE SCALE GENOMIC DNA]</scope>
    <source>
        <strain evidence="17">CBS 9802 / IAM 14324 / JCM 22182 / KY 12970</strain>
    </source>
</reference>
<dbReference type="PANTHER" id="PTHR13145">
    <property type="entry name" value="SSM4 PROTEIN"/>
    <property type="match status" value="1"/>
</dbReference>
<feature type="transmembrane region" description="Helical" evidence="14">
    <location>
        <begin position="1057"/>
        <end position="1081"/>
    </location>
</feature>
<evidence type="ECO:0000256" key="3">
    <source>
        <dbReference type="ARBA" id="ARBA00004906"/>
    </source>
</evidence>
<dbReference type="CDD" id="cd16702">
    <property type="entry name" value="RING_CH-C4HC3_MARCH6"/>
    <property type="match status" value="1"/>
</dbReference>
<dbReference type="HOGENOM" id="CLU_001266_1_0_1"/>
<proteinExistence type="predicted"/>
<dbReference type="FunFam" id="3.30.40.10:FF:000287">
    <property type="entry name" value="RING finger membrane protein"/>
    <property type="match status" value="1"/>
</dbReference>
<feature type="compositionally biased region" description="Polar residues" evidence="13">
    <location>
        <begin position="19"/>
        <end position="37"/>
    </location>
</feature>
<keyword evidence="7" id="KW-0479">Metal-binding</keyword>
<dbReference type="GO" id="GO:0036503">
    <property type="term" value="P:ERAD pathway"/>
    <property type="evidence" value="ECO:0007669"/>
    <property type="project" value="TreeGrafter"/>
</dbReference>
<comment type="subcellular location">
    <subcellularLocation>
        <location evidence="2">Membrane</location>
        <topology evidence="2">Multi-pass membrane protein</topology>
    </subcellularLocation>
</comment>
<feature type="transmembrane region" description="Helical" evidence="14">
    <location>
        <begin position="1101"/>
        <end position="1122"/>
    </location>
</feature>
<dbReference type="GO" id="GO:0005789">
    <property type="term" value="C:endoplasmic reticulum membrane"/>
    <property type="evidence" value="ECO:0007669"/>
    <property type="project" value="TreeGrafter"/>
</dbReference>
<evidence type="ECO:0000259" key="15">
    <source>
        <dbReference type="PROSITE" id="PS51292"/>
    </source>
</evidence>
<keyword evidence="12 14" id="KW-0472">Membrane</keyword>
<dbReference type="SMART" id="SM00744">
    <property type="entry name" value="RINGv"/>
    <property type="match status" value="1"/>
</dbReference>
<dbReference type="InterPro" id="IPR011016">
    <property type="entry name" value="Znf_RING-CH"/>
</dbReference>
<evidence type="ECO:0000256" key="12">
    <source>
        <dbReference type="ARBA" id="ARBA00023136"/>
    </source>
</evidence>
<dbReference type="OrthoDB" id="264354at2759"/>
<dbReference type="InterPro" id="IPR013083">
    <property type="entry name" value="Znf_RING/FYVE/PHD"/>
</dbReference>
<feature type="transmembrane region" description="Helical" evidence="14">
    <location>
        <begin position="870"/>
        <end position="894"/>
    </location>
</feature>
<dbReference type="GO" id="GO:0061630">
    <property type="term" value="F:ubiquitin protein ligase activity"/>
    <property type="evidence" value="ECO:0007669"/>
    <property type="project" value="UniProtKB-EC"/>
</dbReference>
<evidence type="ECO:0000256" key="1">
    <source>
        <dbReference type="ARBA" id="ARBA00000900"/>
    </source>
</evidence>
<evidence type="ECO:0000256" key="2">
    <source>
        <dbReference type="ARBA" id="ARBA00004141"/>
    </source>
</evidence>